<feature type="region of interest" description="Disordered" evidence="1">
    <location>
        <begin position="1"/>
        <end position="30"/>
    </location>
</feature>
<name>A0AA38TPF6_9ASTR</name>
<comment type="caution">
    <text evidence="3">The sequence shown here is derived from an EMBL/GenBank/DDBJ whole genome shotgun (WGS) entry which is preliminary data.</text>
</comment>
<accession>A0AA38TPF6</accession>
<dbReference type="AlphaFoldDB" id="A0AA38TPF6"/>
<evidence type="ECO:0000259" key="2">
    <source>
        <dbReference type="Pfam" id="PF23156"/>
    </source>
</evidence>
<organism evidence="3 4">
    <name type="scientific">Centaurea solstitialis</name>
    <name type="common">yellow star-thistle</name>
    <dbReference type="NCBI Taxonomy" id="347529"/>
    <lineage>
        <taxon>Eukaryota</taxon>
        <taxon>Viridiplantae</taxon>
        <taxon>Streptophyta</taxon>
        <taxon>Embryophyta</taxon>
        <taxon>Tracheophyta</taxon>
        <taxon>Spermatophyta</taxon>
        <taxon>Magnoliopsida</taxon>
        <taxon>eudicotyledons</taxon>
        <taxon>Gunneridae</taxon>
        <taxon>Pentapetalae</taxon>
        <taxon>asterids</taxon>
        <taxon>campanulids</taxon>
        <taxon>Asterales</taxon>
        <taxon>Asteraceae</taxon>
        <taxon>Carduoideae</taxon>
        <taxon>Cardueae</taxon>
        <taxon>Centaureinae</taxon>
        <taxon>Centaurea</taxon>
    </lineage>
</organism>
<evidence type="ECO:0000313" key="4">
    <source>
        <dbReference type="Proteomes" id="UP001172457"/>
    </source>
</evidence>
<evidence type="ECO:0000256" key="1">
    <source>
        <dbReference type="SAM" id="MobiDB-lite"/>
    </source>
</evidence>
<dbReference type="EMBL" id="JARYMX010000003">
    <property type="protein sequence ID" value="KAJ9555237.1"/>
    <property type="molecule type" value="Genomic_DNA"/>
</dbReference>
<dbReference type="PANTHER" id="PTHR33270">
    <property type="entry name" value="BNAC05G50380D PROTEIN"/>
    <property type="match status" value="1"/>
</dbReference>
<dbReference type="PANTHER" id="PTHR33270:SF6">
    <property type="entry name" value="OS02G0448600 PROTEIN"/>
    <property type="match status" value="1"/>
</dbReference>
<feature type="domain" description="DUF7054" evidence="2">
    <location>
        <begin position="110"/>
        <end position="194"/>
    </location>
</feature>
<gene>
    <name evidence="3" type="ORF">OSB04_009851</name>
</gene>
<protein>
    <recommendedName>
        <fullName evidence="2">DUF7054 domain-containing protein</fullName>
    </recommendedName>
</protein>
<sequence>MSEKHLLRGRVPVSRRTRPPHPSPSSAHRLHRRVVIARRSSSKKALKFIKRCKSEPALLTVDATADDGGLISISRSRPEIFSSAPELVLSYSSSKIQRDSKEFRMQHYNKDAKVVVNVTVEGCPGAIRAMVRLGSTVEETIKIVKHQYENEGRRPRLDQRSISTFELHPSHFSLRCLNKSDMIGDFGRRSFYMRKRSNEDYITGHEIISTRQDNSPPPSPIIVFPNFMCRNFKKVIRLLGKLLGCIDG</sequence>
<keyword evidence="4" id="KW-1185">Reference proteome</keyword>
<reference evidence="3" key="1">
    <citation type="submission" date="2023-03" db="EMBL/GenBank/DDBJ databases">
        <title>Chromosome-scale reference genome and RAD-based genetic map of yellow starthistle (Centaurea solstitialis) reveal putative structural variation and QTLs associated with invader traits.</title>
        <authorList>
            <person name="Reatini B."/>
            <person name="Cang F.A."/>
            <person name="Jiang Q."/>
            <person name="Mckibben M.T.W."/>
            <person name="Barker M.S."/>
            <person name="Rieseberg L.H."/>
            <person name="Dlugosch K.M."/>
        </authorList>
    </citation>
    <scope>NUCLEOTIDE SEQUENCE</scope>
    <source>
        <strain evidence="3">CAN-66</strain>
        <tissue evidence="3">Leaf</tissue>
    </source>
</reference>
<dbReference type="InterPro" id="IPR040358">
    <property type="entry name" value="At4g22758-like"/>
</dbReference>
<dbReference type="Proteomes" id="UP001172457">
    <property type="component" value="Chromosome 3"/>
</dbReference>
<dbReference type="Pfam" id="PF23156">
    <property type="entry name" value="DUF7054"/>
    <property type="match status" value="1"/>
</dbReference>
<dbReference type="InterPro" id="IPR055482">
    <property type="entry name" value="DUF7054"/>
</dbReference>
<proteinExistence type="predicted"/>
<evidence type="ECO:0000313" key="3">
    <source>
        <dbReference type="EMBL" id="KAJ9555237.1"/>
    </source>
</evidence>